<accession>A0AAU9P9Q2</accession>
<protein>
    <recommendedName>
        <fullName evidence="5">Ribosomal RNA-processing protein 12-like conserved domain-containing protein</fullName>
    </recommendedName>
</protein>
<evidence type="ECO:0000259" key="1">
    <source>
        <dbReference type="Pfam" id="PF08161"/>
    </source>
</evidence>
<dbReference type="Pfam" id="PF25772">
    <property type="entry name" value="HEAT_RRP12_N"/>
    <property type="match status" value="1"/>
</dbReference>
<gene>
    <name evidence="3" type="ORF">LVIROSA_LOCUS32561</name>
</gene>
<name>A0AAU9P9Q2_9ASTR</name>
<feature type="domain" description="RRP12 N-terminal HEAT" evidence="2">
    <location>
        <begin position="1"/>
        <end position="180"/>
    </location>
</feature>
<keyword evidence="4" id="KW-1185">Reference proteome</keyword>
<evidence type="ECO:0000259" key="2">
    <source>
        <dbReference type="Pfam" id="PF25772"/>
    </source>
</evidence>
<dbReference type="InterPro" id="IPR012978">
    <property type="entry name" value="HEAT_RRP12"/>
</dbReference>
<dbReference type="InterPro" id="IPR016024">
    <property type="entry name" value="ARM-type_fold"/>
</dbReference>
<evidence type="ECO:0008006" key="5">
    <source>
        <dbReference type="Google" id="ProtNLM"/>
    </source>
</evidence>
<reference evidence="3 4" key="1">
    <citation type="submission" date="2022-01" db="EMBL/GenBank/DDBJ databases">
        <authorList>
            <person name="Xiong W."/>
            <person name="Schranz E."/>
        </authorList>
    </citation>
    <scope>NUCLEOTIDE SEQUENCE [LARGE SCALE GENOMIC DNA]</scope>
</reference>
<dbReference type="PANTHER" id="PTHR48412:SF1">
    <property type="entry name" value="ARM REPEAT SUPERFAMILY PROTEIN"/>
    <property type="match status" value="1"/>
</dbReference>
<dbReference type="Proteomes" id="UP001157418">
    <property type="component" value="Unassembled WGS sequence"/>
</dbReference>
<evidence type="ECO:0000313" key="4">
    <source>
        <dbReference type="Proteomes" id="UP001157418"/>
    </source>
</evidence>
<sequence>MCLFLEFVLRRVPKEFITKSEATKSMKIVVKALQATSDSTLVECLAWLLELCDLDNWESIKLGVQALIYYSSHTRLEVRKSAQICAVKVFRSFESEKVKECASELVLQMFTSHVSLPIDESDTIDPCILHMMDMMRFLIPDLPPNFASKAIRALPIGAKSSMVMRRILDFMEILLEYFEDESELTPIDTVIITKKWISEYSLIICRIAGLLTSDHATATRASSILKEKLGRVFIFEDQNIVAPKETKMVVNICDALLEVLSTHANEHSLPVIAGLFQNIGNKSIVYMHKILLKLAEFMTKASGDVKRHVQECIGCAVIVMKPEKVHEFFPISVDPDELTYTNTWLIPIYRDHVVLSSLGFFIRTIVPLSESFMEACKKVEENSEIRKQFESHARADHMIKWLKKDVFMIEHIGIALQYLVKGNKGLPFLSGEELFKDWGIEYGKKVEMENMKAMLPWLEEFLKAFIQVFFQFSPEKPPAFVKDTIRCLTLAIKSSKVKVIFRSSLKNVSVDEGRPLNLILELASLFVEATGVDSDDIIYNSIEECLKEGVEDGDAYAALYKILVESSDFRSSKFKQVIDLLLGLKPPKDITSLRWRFLCFKILLVHSMEIFHAGKNIYGIHMLYEIIVRPRDKKSKKVAGEILVETSTILKKEPSPSKPGNYQVFISMIMLLLFWSPYHGKAPSHVKADAVSALSLLVSDDPQICLLMPDVVPSILGLLDKEDNIQVVKGVLWFIENIVVNLPVRKLHDLHAAIFRGLYPWSDASLHDIKSKVDAILMIIKHKISIFMHPLSPEEEEEEEYMISNQRWMPF</sequence>
<dbReference type="SUPFAM" id="SSF48371">
    <property type="entry name" value="ARM repeat"/>
    <property type="match status" value="1"/>
</dbReference>
<comment type="caution">
    <text evidence="3">The sequence shown here is derived from an EMBL/GenBank/DDBJ whole genome shotgun (WGS) entry which is preliminary data.</text>
</comment>
<organism evidence="3 4">
    <name type="scientific">Lactuca virosa</name>
    <dbReference type="NCBI Taxonomy" id="75947"/>
    <lineage>
        <taxon>Eukaryota</taxon>
        <taxon>Viridiplantae</taxon>
        <taxon>Streptophyta</taxon>
        <taxon>Embryophyta</taxon>
        <taxon>Tracheophyta</taxon>
        <taxon>Spermatophyta</taxon>
        <taxon>Magnoliopsida</taxon>
        <taxon>eudicotyledons</taxon>
        <taxon>Gunneridae</taxon>
        <taxon>Pentapetalae</taxon>
        <taxon>asterids</taxon>
        <taxon>campanulids</taxon>
        <taxon>Asterales</taxon>
        <taxon>Asteraceae</taxon>
        <taxon>Cichorioideae</taxon>
        <taxon>Cichorieae</taxon>
        <taxon>Lactucinae</taxon>
        <taxon>Lactuca</taxon>
    </lineage>
</organism>
<dbReference type="Pfam" id="PF08161">
    <property type="entry name" value="RRP12_HEAT"/>
    <property type="match status" value="1"/>
</dbReference>
<dbReference type="EMBL" id="CAKMRJ010005523">
    <property type="protein sequence ID" value="CAH1446909.1"/>
    <property type="molecule type" value="Genomic_DNA"/>
</dbReference>
<dbReference type="AlphaFoldDB" id="A0AAU9P9Q2"/>
<dbReference type="InterPro" id="IPR057860">
    <property type="entry name" value="HEAT_RRP12_N"/>
</dbReference>
<proteinExistence type="predicted"/>
<evidence type="ECO:0000313" key="3">
    <source>
        <dbReference type="EMBL" id="CAH1446909.1"/>
    </source>
</evidence>
<dbReference type="PANTHER" id="PTHR48412">
    <property type="entry name" value="ARM REPEAT SUPERFAMILY PROTEIN"/>
    <property type="match status" value="1"/>
</dbReference>
<feature type="domain" description="RRP12 HEAT" evidence="1">
    <location>
        <begin position="224"/>
        <end position="384"/>
    </location>
</feature>